<dbReference type="eggNOG" id="COG4558">
    <property type="taxonomic scope" value="Bacteria"/>
</dbReference>
<keyword evidence="3" id="KW-1185">Reference proteome</keyword>
<dbReference type="PANTHER" id="PTHR30535:SF4">
    <property type="entry name" value="HEMIN-BINDING PERIPLASMIC PROTEIN HMUT"/>
    <property type="match status" value="1"/>
</dbReference>
<dbReference type="InterPro" id="IPR002491">
    <property type="entry name" value="ABC_transptr_periplasmic_BD"/>
</dbReference>
<evidence type="ECO:0000259" key="1">
    <source>
        <dbReference type="PROSITE" id="PS50983"/>
    </source>
</evidence>
<accession>M3A8U5</accession>
<dbReference type="PATRIC" id="fig|1244869.3.peg.3176"/>
<dbReference type="Pfam" id="PF01497">
    <property type="entry name" value="Peripla_BP_2"/>
    <property type="match status" value="1"/>
</dbReference>
<dbReference type="PANTHER" id="PTHR30535">
    <property type="entry name" value="VITAMIN B12-BINDING PROTEIN"/>
    <property type="match status" value="1"/>
</dbReference>
<dbReference type="PROSITE" id="PS50983">
    <property type="entry name" value="FE_B12_PBP"/>
    <property type="match status" value="1"/>
</dbReference>
<dbReference type="STRING" id="1244869.H261_15837"/>
<evidence type="ECO:0000313" key="2">
    <source>
        <dbReference type="EMBL" id="EME68929.1"/>
    </source>
</evidence>
<dbReference type="Proteomes" id="UP000011744">
    <property type="component" value="Unassembled WGS sequence"/>
</dbReference>
<reference evidence="2 3" key="1">
    <citation type="journal article" date="2014" name="Genome Announc.">
        <title>Draft Genome Sequence of Magnetospirillum sp. Strain SO-1, a Freshwater Magnetotactic Bacterium Isolated from the Ol'khovka River, Russia.</title>
        <authorList>
            <person name="Grouzdev D.S."/>
            <person name="Dziuba M.V."/>
            <person name="Sukhacheva M.S."/>
            <person name="Mardanov A.V."/>
            <person name="Beletskiy A.V."/>
            <person name="Kuznetsov B.B."/>
            <person name="Skryabin K.G."/>
        </authorList>
    </citation>
    <scope>NUCLEOTIDE SEQUENCE [LARGE SCALE GENOMIC DNA]</scope>
    <source>
        <strain evidence="2 3">SO-1</strain>
    </source>
</reference>
<sequence length="292" mass="30247">MDMTWIIGRAVLAVLLGLGGIRQASAADTSRLVVIGGSLTEIVFALGKGGSVIGVDQTSVWPPEVKALPQVGYYKKVSAEGVLSLSPTMVAAYRDAEPASALRQLEQAGIPVVLFDRSPPMRALEDNIAAMGRLLGAEREAQALRRSLDDQIAAVARTVAGTKKKPRVLFVLNYDPSQTVVAGAGTIAGQLIEMAGGVNAAGDITGFKPLNGEMVTNAAPDLVLTVEERWDGIGGAAGMARLPGMAATPAGKSGRFAPMPGPLMLGLGPRLGEALRRLSGLFHGEGVAHHGR</sequence>
<dbReference type="SUPFAM" id="SSF53807">
    <property type="entry name" value="Helical backbone' metal receptor"/>
    <property type="match status" value="1"/>
</dbReference>
<protein>
    <submittedName>
        <fullName evidence="2">Periplasmic-binding protein</fullName>
    </submittedName>
</protein>
<dbReference type="InterPro" id="IPR050902">
    <property type="entry name" value="ABC_Transporter_SBP"/>
</dbReference>
<comment type="caution">
    <text evidence="2">The sequence shown here is derived from an EMBL/GenBank/DDBJ whole genome shotgun (WGS) entry which is preliminary data.</text>
</comment>
<dbReference type="EMBL" id="AONQ01000047">
    <property type="protein sequence ID" value="EME68929.1"/>
    <property type="molecule type" value="Genomic_DNA"/>
</dbReference>
<feature type="domain" description="Fe/B12 periplasmic-binding" evidence="1">
    <location>
        <begin position="31"/>
        <end position="286"/>
    </location>
</feature>
<evidence type="ECO:0000313" key="3">
    <source>
        <dbReference type="Proteomes" id="UP000011744"/>
    </source>
</evidence>
<gene>
    <name evidence="2" type="ORF">H261_15837</name>
</gene>
<dbReference type="AlphaFoldDB" id="M3A8U5"/>
<proteinExistence type="predicted"/>
<dbReference type="Gene3D" id="3.40.50.1980">
    <property type="entry name" value="Nitrogenase molybdenum iron protein domain"/>
    <property type="match status" value="2"/>
</dbReference>
<organism evidence="2 3">
    <name type="scientific">Paramagnetospirillum caucaseum</name>
    <dbReference type="NCBI Taxonomy" id="1244869"/>
    <lineage>
        <taxon>Bacteria</taxon>
        <taxon>Pseudomonadati</taxon>
        <taxon>Pseudomonadota</taxon>
        <taxon>Alphaproteobacteria</taxon>
        <taxon>Rhodospirillales</taxon>
        <taxon>Magnetospirillaceae</taxon>
        <taxon>Paramagnetospirillum</taxon>
    </lineage>
</organism>
<name>M3A8U5_9PROT</name>